<sequence length="108" mass="13026">MGVMQDTQEHRGPLSDRIMITIHMISGDVFEQPLPYEMADGVQDFLDWYRDPGKERIWTWHVPSQMSVHAFHHAHIVAVDVDGYIEPDGRNSRWWERLWEKWLVRRWL</sequence>
<organism evidence="1 2">
    <name type="scientific">Xylanibacillus composti</name>
    <dbReference type="NCBI Taxonomy" id="1572762"/>
    <lineage>
        <taxon>Bacteria</taxon>
        <taxon>Bacillati</taxon>
        <taxon>Bacillota</taxon>
        <taxon>Bacilli</taxon>
        <taxon>Bacillales</taxon>
        <taxon>Paenibacillaceae</taxon>
        <taxon>Xylanibacillus</taxon>
    </lineage>
</organism>
<dbReference type="Proteomes" id="UP000677918">
    <property type="component" value="Unassembled WGS sequence"/>
</dbReference>
<evidence type="ECO:0000313" key="2">
    <source>
        <dbReference type="Proteomes" id="UP000677918"/>
    </source>
</evidence>
<name>A0A8J4M3F1_9BACL</name>
<protein>
    <submittedName>
        <fullName evidence="1">Uncharacterized protein</fullName>
    </submittedName>
</protein>
<dbReference type="AlphaFoldDB" id="A0A8J4M3F1"/>
<proteinExistence type="predicted"/>
<keyword evidence="2" id="KW-1185">Reference proteome</keyword>
<accession>A0A8J4M3F1</accession>
<evidence type="ECO:0000313" key="1">
    <source>
        <dbReference type="EMBL" id="GIQ70759.1"/>
    </source>
</evidence>
<dbReference type="EMBL" id="BOVK01000058">
    <property type="protein sequence ID" value="GIQ70759.1"/>
    <property type="molecule type" value="Genomic_DNA"/>
</dbReference>
<comment type="caution">
    <text evidence="1">The sequence shown here is derived from an EMBL/GenBank/DDBJ whole genome shotgun (WGS) entry which is preliminary data.</text>
</comment>
<gene>
    <name evidence="1" type="ORF">XYCOK13_35830</name>
</gene>
<reference evidence="1" key="1">
    <citation type="submission" date="2021-04" db="EMBL/GenBank/DDBJ databases">
        <title>Draft genome sequence of Xylanibacillus composti strain K13.</title>
        <authorList>
            <person name="Uke A."/>
            <person name="Chhe C."/>
            <person name="Baramee S."/>
            <person name="Kosugi A."/>
        </authorList>
    </citation>
    <scope>NUCLEOTIDE SEQUENCE</scope>
    <source>
        <strain evidence="1">K13</strain>
    </source>
</reference>